<protein>
    <submittedName>
        <fullName evidence="1">Uncharacterized protein</fullName>
    </submittedName>
</protein>
<evidence type="ECO:0000313" key="2">
    <source>
        <dbReference type="Proteomes" id="UP001062846"/>
    </source>
</evidence>
<dbReference type="EMBL" id="CM046389">
    <property type="protein sequence ID" value="KAI8567945.1"/>
    <property type="molecule type" value="Genomic_DNA"/>
</dbReference>
<organism evidence="1 2">
    <name type="scientific">Rhododendron molle</name>
    <name type="common">Chinese azalea</name>
    <name type="synonym">Azalea mollis</name>
    <dbReference type="NCBI Taxonomy" id="49168"/>
    <lineage>
        <taxon>Eukaryota</taxon>
        <taxon>Viridiplantae</taxon>
        <taxon>Streptophyta</taxon>
        <taxon>Embryophyta</taxon>
        <taxon>Tracheophyta</taxon>
        <taxon>Spermatophyta</taxon>
        <taxon>Magnoliopsida</taxon>
        <taxon>eudicotyledons</taxon>
        <taxon>Gunneridae</taxon>
        <taxon>Pentapetalae</taxon>
        <taxon>asterids</taxon>
        <taxon>Ericales</taxon>
        <taxon>Ericaceae</taxon>
        <taxon>Ericoideae</taxon>
        <taxon>Rhodoreae</taxon>
        <taxon>Rhododendron</taxon>
    </lineage>
</organism>
<accession>A0ACC0PR23</accession>
<dbReference type="Proteomes" id="UP001062846">
    <property type="component" value="Chromosome 2"/>
</dbReference>
<keyword evidence="2" id="KW-1185">Reference proteome</keyword>
<gene>
    <name evidence="1" type="ORF">RHMOL_Rhmol02G0160600</name>
</gene>
<sequence>MIRAMSLERERDEREEEKQQKRRSSEKGRGGRRKSGVVVDGKVVKDGCFVVEKRSSDPSMISRLPWWR</sequence>
<evidence type="ECO:0000313" key="1">
    <source>
        <dbReference type="EMBL" id="KAI8567945.1"/>
    </source>
</evidence>
<proteinExistence type="predicted"/>
<reference evidence="1" key="1">
    <citation type="submission" date="2022-02" db="EMBL/GenBank/DDBJ databases">
        <title>Plant Genome Project.</title>
        <authorList>
            <person name="Zhang R.-G."/>
        </authorList>
    </citation>
    <scope>NUCLEOTIDE SEQUENCE</scope>
    <source>
        <strain evidence="1">AT1</strain>
    </source>
</reference>
<comment type="caution">
    <text evidence="1">The sequence shown here is derived from an EMBL/GenBank/DDBJ whole genome shotgun (WGS) entry which is preliminary data.</text>
</comment>
<name>A0ACC0PR23_RHOML</name>